<keyword evidence="3" id="KW-1185">Reference proteome</keyword>
<dbReference type="EC" id="1.1.1.290" evidence="2"/>
<dbReference type="PANTHER" id="PTHR48079">
    <property type="entry name" value="PROTEIN YEEZ"/>
    <property type="match status" value="1"/>
</dbReference>
<dbReference type="PANTHER" id="PTHR48079:SF6">
    <property type="entry name" value="NAD(P)-BINDING DOMAIN-CONTAINING PROTEIN-RELATED"/>
    <property type="match status" value="1"/>
</dbReference>
<dbReference type="InterPro" id="IPR001509">
    <property type="entry name" value="Epimerase_deHydtase"/>
</dbReference>
<dbReference type="GO" id="GO:0033711">
    <property type="term" value="F:4-phosphoerythronate dehydrogenase activity"/>
    <property type="evidence" value="ECO:0007669"/>
    <property type="project" value="UniProtKB-EC"/>
</dbReference>
<organism evidence="2 3">
    <name type="scientific">Maribacter chungangensis</name>
    <dbReference type="NCBI Taxonomy" id="1069117"/>
    <lineage>
        <taxon>Bacteria</taxon>
        <taxon>Pseudomonadati</taxon>
        <taxon>Bacteroidota</taxon>
        <taxon>Flavobacteriia</taxon>
        <taxon>Flavobacteriales</taxon>
        <taxon>Flavobacteriaceae</taxon>
        <taxon>Maribacter</taxon>
    </lineage>
</organism>
<dbReference type="InterPro" id="IPR036291">
    <property type="entry name" value="NAD(P)-bd_dom_sf"/>
</dbReference>
<keyword evidence="2" id="KW-0560">Oxidoreductase</keyword>
<dbReference type="CDD" id="cd05266">
    <property type="entry name" value="SDR_a4"/>
    <property type="match status" value="1"/>
</dbReference>
<evidence type="ECO:0000313" key="2">
    <source>
        <dbReference type="EMBL" id="MFD0796164.1"/>
    </source>
</evidence>
<evidence type="ECO:0000313" key="3">
    <source>
        <dbReference type="Proteomes" id="UP001597012"/>
    </source>
</evidence>
<comment type="caution">
    <text evidence="2">The sequence shown here is derived from an EMBL/GenBank/DDBJ whole genome shotgun (WGS) entry which is preliminary data.</text>
</comment>
<feature type="domain" description="NAD-dependent epimerase/dehydratase" evidence="1">
    <location>
        <begin position="11"/>
        <end position="167"/>
    </location>
</feature>
<name>A0ABW3AZG9_9FLAO</name>
<sequence length="268" mass="29936">MTKTIGIMGCGWLGLPLAKSLLADGYAVYGTTTSPEKLQVLTKAGIHAFHISISEQKVSGAIDEFLKPCNVLIINVPPGLRGNRTKTSYIEKMQRLLECVKESPVKKVIFVSSTSVYGDEQGEVNEETTPIPTTESGKQLLNSEQLFKGQTHFKSTVLRFGGLIGPDRHPINMLSGKENLKNGDAPVNLIHRNDCIRILKQIIHEKQWGETINAVHPEHPTKRVYYTQIAVKKHLPPPRYSVSAHKNYKIINSCKFFLTNNRDDFTSL</sequence>
<gene>
    <name evidence="2" type="ORF">ACFQZJ_01730</name>
</gene>
<reference evidence="3" key="1">
    <citation type="journal article" date="2019" name="Int. J. Syst. Evol. Microbiol.">
        <title>The Global Catalogue of Microorganisms (GCM) 10K type strain sequencing project: providing services to taxonomists for standard genome sequencing and annotation.</title>
        <authorList>
            <consortium name="The Broad Institute Genomics Platform"/>
            <consortium name="The Broad Institute Genome Sequencing Center for Infectious Disease"/>
            <person name="Wu L."/>
            <person name="Ma J."/>
        </authorList>
    </citation>
    <scope>NUCLEOTIDE SEQUENCE [LARGE SCALE GENOMIC DNA]</scope>
    <source>
        <strain evidence="3">CCUG 61948</strain>
    </source>
</reference>
<dbReference type="EMBL" id="JBHTHY010000003">
    <property type="protein sequence ID" value="MFD0796164.1"/>
    <property type="molecule type" value="Genomic_DNA"/>
</dbReference>
<dbReference type="RefSeq" id="WP_379931841.1">
    <property type="nucleotide sequence ID" value="NZ_JBHTHY010000003.1"/>
</dbReference>
<accession>A0ABW3AZG9</accession>
<dbReference type="Gene3D" id="3.40.50.720">
    <property type="entry name" value="NAD(P)-binding Rossmann-like Domain"/>
    <property type="match status" value="1"/>
</dbReference>
<dbReference type="InterPro" id="IPR051783">
    <property type="entry name" value="NAD(P)-dependent_oxidoreduct"/>
</dbReference>
<dbReference type="Pfam" id="PF01370">
    <property type="entry name" value="Epimerase"/>
    <property type="match status" value="1"/>
</dbReference>
<dbReference type="SUPFAM" id="SSF51735">
    <property type="entry name" value="NAD(P)-binding Rossmann-fold domains"/>
    <property type="match status" value="1"/>
</dbReference>
<evidence type="ECO:0000259" key="1">
    <source>
        <dbReference type="Pfam" id="PF01370"/>
    </source>
</evidence>
<protein>
    <submittedName>
        <fullName evidence="2">SDR family oxidoreductase</fullName>
        <ecNumber evidence="2">1.1.1.290</ecNumber>
    </submittedName>
</protein>
<proteinExistence type="predicted"/>
<dbReference type="Proteomes" id="UP001597012">
    <property type="component" value="Unassembled WGS sequence"/>
</dbReference>